<keyword evidence="3" id="KW-1185">Reference proteome</keyword>
<evidence type="ECO:0000256" key="1">
    <source>
        <dbReference type="SAM" id="Phobius"/>
    </source>
</evidence>
<dbReference type="AlphaFoldDB" id="A0A9X3NAA8"/>
<feature type="transmembrane region" description="Helical" evidence="1">
    <location>
        <begin position="34"/>
        <end position="50"/>
    </location>
</feature>
<dbReference type="EMBL" id="JAPDDP010000040">
    <property type="protein sequence ID" value="MDA0182723.1"/>
    <property type="molecule type" value="Genomic_DNA"/>
</dbReference>
<proteinExistence type="predicted"/>
<comment type="caution">
    <text evidence="2">The sequence shown here is derived from an EMBL/GenBank/DDBJ whole genome shotgun (WGS) entry which is preliminary data.</text>
</comment>
<keyword evidence="1" id="KW-0472">Membrane</keyword>
<name>A0A9X3NAA8_9ACTN</name>
<dbReference type="RefSeq" id="WP_270027102.1">
    <property type="nucleotide sequence ID" value="NZ_JAPDDP010000040.1"/>
</dbReference>
<keyword evidence="1" id="KW-0812">Transmembrane</keyword>
<feature type="transmembrane region" description="Helical" evidence="1">
    <location>
        <begin position="6"/>
        <end position="22"/>
    </location>
</feature>
<evidence type="ECO:0000313" key="2">
    <source>
        <dbReference type="EMBL" id="MDA0182723.1"/>
    </source>
</evidence>
<evidence type="ECO:0000313" key="3">
    <source>
        <dbReference type="Proteomes" id="UP001147653"/>
    </source>
</evidence>
<organism evidence="2 3">
    <name type="scientific">Solirubrobacter phytolaccae</name>
    <dbReference type="NCBI Taxonomy" id="1404360"/>
    <lineage>
        <taxon>Bacteria</taxon>
        <taxon>Bacillati</taxon>
        <taxon>Actinomycetota</taxon>
        <taxon>Thermoleophilia</taxon>
        <taxon>Solirubrobacterales</taxon>
        <taxon>Solirubrobacteraceae</taxon>
        <taxon>Solirubrobacter</taxon>
    </lineage>
</organism>
<gene>
    <name evidence="2" type="ORF">OJ997_20595</name>
</gene>
<sequence length="51" mass="5795">MQIVGPSIALALVMLGLTAWRVRRRQYRELAESYAWIAFMTATLVAIVNWG</sequence>
<protein>
    <submittedName>
        <fullName evidence="2">Uncharacterized protein</fullName>
    </submittedName>
</protein>
<reference evidence="2" key="1">
    <citation type="submission" date="2022-10" db="EMBL/GenBank/DDBJ databases">
        <title>The WGS of Solirubrobacter phytolaccae KCTC 29190.</title>
        <authorList>
            <person name="Jiang Z."/>
        </authorList>
    </citation>
    <scope>NUCLEOTIDE SEQUENCE</scope>
    <source>
        <strain evidence="2">KCTC 29190</strain>
    </source>
</reference>
<keyword evidence="1" id="KW-1133">Transmembrane helix</keyword>
<accession>A0A9X3NAA8</accession>
<dbReference type="Proteomes" id="UP001147653">
    <property type="component" value="Unassembled WGS sequence"/>
</dbReference>